<dbReference type="InterPro" id="IPR011004">
    <property type="entry name" value="Trimer_LpxA-like_sf"/>
</dbReference>
<dbReference type="InterPro" id="IPR001451">
    <property type="entry name" value="Hexapep"/>
</dbReference>
<reference evidence="2" key="1">
    <citation type="journal article" date="2019" name="Int. J. Syst. Evol. Microbiol.">
        <title>The Global Catalogue of Microorganisms (GCM) 10K type strain sequencing project: providing services to taxonomists for standard genome sequencing and annotation.</title>
        <authorList>
            <consortium name="The Broad Institute Genomics Platform"/>
            <consortium name="The Broad Institute Genome Sequencing Center for Infectious Disease"/>
            <person name="Wu L."/>
            <person name="Ma J."/>
        </authorList>
    </citation>
    <scope>NUCLEOTIDE SEQUENCE [LARGE SCALE GENOMIC DNA]</scope>
    <source>
        <strain evidence="2">JCM 30234</strain>
    </source>
</reference>
<evidence type="ECO:0000313" key="1">
    <source>
        <dbReference type="EMBL" id="MFC7747798.1"/>
    </source>
</evidence>
<accession>A0ABW2UXS7</accession>
<name>A0ABW2UXS7_9BACI</name>
<proteinExistence type="predicted"/>
<sequence>MRQTKRYRVNKDNSLWHIYQTVSFWKVVKNVCIIQLGRYMPLLSVKNWLYRTFLRMKVGKTTAFALMVMPDTMFPEQIKVGSNCVIGYNTTILAHEYLIKEYRIGPVVIGDEVMVGANTTVLPGVTIGNGAIISAATLVNKDVPPGVFAGGNPMQIIYTKEELTERQEDDE</sequence>
<evidence type="ECO:0000313" key="2">
    <source>
        <dbReference type="Proteomes" id="UP001596620"/>
    </source>
</evidence>
<organism evidence="1 2">
    <name type="scientific">Lentibacillus kimchii</name>
    <dbReference type="NCBI Taxonomy" id="1542911"/>
    <lineage>
        <taxon>Bacteria</taxon>
        <taxon>Bacillati</taxon>
        <taxon>Bacillota</taxon>
        <taxon>Bacilli</taxon>
        <taxon>Bacillales</taxon>
        <taxon>Bacillaceae</taxon>
        <taxon>Lentibacillus</taxon>
    </lineage>
</organism>
<dbReference type="PANTHER" id="PTHR43300">
    <property type="entry name" value="ACETYLTRANSFERASE"/>
    <property type="match status" value="1"/>
</dbReference>
<dbReference type="CDD" id="cd04647">
    <property type="entry name" value="LbH_MAT_like"/>
    <property type="match status" value="1"/>
</dbReference>
<gene>
    <name evidence="1" type="ORF">ACFQU8_11430</name>
</gene>
<dbReference type="SUPFAM" id="SSF51161">
    <property type="entry name" value="Trimeric LpxA-like enzymes"/>
    <property type="match status" value="1"/>
</dbReference>
<dbReference type="GO" id="GO:0016746">
    <property type="term" value="F:acyltransferase activity"/>
    <property type="evidence" value="ECO:0007669"/>
    <property type="project" value="UniProtKB-KW"/>
</dbReference>
<dbReference type="Pfam" id="PF00132">
    <property type="entry name" value="Hexapep"/>
    <property type="match status" value="1"/>
</dbReference>
<dbReference type="Gene3D" id="2.160.10.10">
    <property type="entry name" value="Hexapeptide repeat proteins"/>
    <property type="match status" value="1"/>
</dbReference>
<dbReference type="Proteomes" id="UP001596620">
    <property type="component" value="Unassembled WGS sequence"/>
</dbReference>
<keyword evidence="1" id="KW-0012">Acyltransferase</keyword>
<keyword evidence="2" id="KW-1185">Reference proteome</keyword>
<dbReference type="RefSeq" id="WP_382360148.1">
    <property type="nucleotide sequence ID" value="NZ_JBHTGR010000055.1"/>
</dbReference>
<comment type="caution">
    <text evidence="1">The sequence shown here is derived from an EMBL/GenBank/DDBJ whole genome shotgun (WGS) entry which is preliminary data.</text>
</comment>
<dbReference type="PANTHER" id="PTHR43300:SF6">
    <property type="entry name" value="ACETYLTRANSFERASE YVOF-RELATED"/>
    <property type="match status" value="1"/>
</dbReference>
<keyword evidence="1" id="KW-0808">Transferase</keyword>
<dbReference type="InterPro" id="IPR050179">
    <property type="entry name" value="Trans_hexapeptide_repeat"/>
</dbReference>
<dbReference type="EMBL" id="JBHTGR010000055">
    <property type="protein sequence ID" value="MFC7747798.1"/>
    <property type="molecule type" value="Genomic_DNA"/>
</dbReference>
<protein>
    <submittedName>
        <fullName evidence="1">Acyltransferase</fullName>
    </submittedName>
</protein>